<protein>
    <submittedName>
        <fullName evidence="1">Uncharacterized protein</fullName>
    </submittedName>
</protein>
<dbReference type="OrthoDB" id="9797269at2"/>
<reference evidence="1 2" key="2">
    <citation type="journal article" date="2012" name="Stand. Genomic Sci.">
        <title>Complete genome sequence of the thermophilic sulfate-reducing ocean bacterium Thermodesulfatator indicus type strain (CIR29812(T)).</title>
        <authorList>
            <person name="Anderson I."/>
            <person name="Saunders E."/>
            <person name="Lapidus A."/>
            <person name="Nolan M."/>
            <person name="Lucas S."/>
            <person name="Tice H."/>
            <person name="Del Rio T.G."/>
            <person name="Cheng J.F."/>
            <person name="Han C."/>
            <person name="Tapia R."/>
            <person name="Goodwin L.A."/>
            <person name="Pitluck S."/>
            <person name="Liolios K."/>
            <person name="Mavromatis K."/>
            <person name="Pagani I."/>
            <person name="Ivanova N."/>
            <person name="Mikhailova N."/>
            <person name="Pati A."/>
            <person name="Chen A."/>
            <person name="Palaniappan K."/>
            <person name="Land M."/>
            <person name="Hauser L."/>
            <person name="Jeffries C.D."/>
            <person name="Chang Y.J."/>
            <person name="Brambilla E.M."/>
            <person name="Rohde M."/>
            <person name="Spring S."/>
            <person name="Goker M."/>
            <person name="Detter J.C."/>
            <person name="Woyke T."/>
            <person name="Bristow J."/>
            <person name="Eisen J.A."/>
            <person name="Markowitz V."/>
            <person name="Hugenholtz P."/>
            <person name="Kyrpides N.C."/>
            <person name="Klenk H.P."/>
        </authorList>
    </citation>
    <scope>NUCLEOTIDE SEQUENCE [LARGE SCALE GENOMIC DNA]</scope>
    <source>
        <strain evidence="2">DSM 15286 / JCM 11887 / CIR29812</strain>
    </source>
</reference>
<dbReference type="Proteomes" id="UP000006793">
    <property type="component" value="Chromosome"/>
</dbReference>
<dbReference type="PaxDb" id="667014-Thein_0195"/>
<proteinExistence type="predicted"/>
<dbReference type="eggNOG" id="ENOG502ZT7W">
    <property type="taxonomic scope" value="Bacteria"/>
</dbReference>
<evidence type="ECO:0000313" key="1">
    <source>
        <dbReference type="EMBL" id="AEH44080.1"/>
    </source>
</evidence>
<dbReference type="EMBL" id="CP002683">
    <property type="protein sequence ID" value="AEH44080.1"/>
    <property type="molecule type" value="Genomic_DNA"/>
</dbReference>
<dbReference type="STRING" id="667014.Thein_0195"/>
<name>F8A9D9_THEID</name>
<gene>
    <name evidence="1" type="ordered locus">Thein_0195</name>
</gene>
<evidence type="ECO:0000313" key="2">
    <source>
        <dbReference type="Proteomes" id="UP000006793"/>
    </source>
</evidence>
<accession>F8A9D9</accession>
<dbReference type="InParanoid" id="F8A9D9"/>
<reference evidence="2" key="1">
    <citation type="submission" date="2011-04" db="EMBL/GenBank/DDBJ databases">
        <title>The complete genome of Thermodesulfatator indicus DSM 15286.</title>
        <authorList>
            <person name="Lucas S."/>
            <person name="Copeland A."/>
            <person name="Lapidus A."/>
            <person name="Bruce D."/>
            <person name="Goodwin L."/>
            <person name="Pitluck S."/>
            <person name="Peters L."/>
            <person name="Kyrpides N."/>
            <person name="Mavromatis K."/>
            <person name="Pagani I."/>
            <person name="Ivanova N."/>
            <person name="Saunders L."/>
            <person name="Detter J.C."/>
            <person name="Tapia R."/>
            <person name="Han C."/>
            <person name="Land M."/>
            <person name="Hauser L."/>
            <person name="Markowitz V."/>
            <person name="Cheng J.-F."/>
            <person name="Hugenholtz P."/>
            <person name="Woyke T."/>
            <person name="Wu D."/>
            <person name="Spring S."/>
            <person name="Schroeder M."/>
            <person name="Brambilla E."/>
            <person name="Klenk H.-P."/>
            <person name="Eisen J.A."/>
        </authorList>
    </citation>
    <scope>NUCLEOTIDE SEQUENCE [LARGE SCALE GENOMIC DNA]</scope>
    <source>
        <strain evidence="2">DSM 15286 / JCM 11887 / CIR29812</strain>
    </source>
</reference>
<organism evidence="1 2">
    <name type="scientific">Thermodesulfatator indicus (strain DSM 15286 / JCM 11887 / CIR29812)</name>
    <dbReference type="NCBI Taxonomy" id="667014"/>
    <lineage>
        <taxon>Bacteria</taxon>
        <taxon>Pseudomonadati</taxon>
        <taxon>Thermodesulfobacteriota</taxon>
        <taxon>Thermodesulfobacteria</taxon>
        <taxon>Thermodesulfobacteriales</taxon>
        <taxon>Thermodesulfatatoraceae</taxon>
        <taxon>Thermodesulfatator</taxon>
    </lineage>
</organism>
<dbReference type="HOGENOM" id="CLU_1045582_0_0_0"/>
<dbReference type="KEGG" id="tid:Thein_0195"/>
<dbReference type="AlphaFoldDB" id="F8A9D9"/>
<keyword evidence="2" id="KW-1185">Reference proteome</keyword>
<sequence length="270" mass="30762">MITPPVRFSAPLSLRQLPEGFIEQLKPGQVITAKIETIEGRLLSLFIGKEKIEALLSEQVPLHLLKPGQEIKLKVTSLGPPLVLSLLFEKAPVKENFLPVLGRLLQGLRKKISDDEHLPLPKEKILESLFLNLIKKHGNDDKGLQKLSHQEIRDFLINHWQEGQFLIPFIVGDQVSWGYLTEEEDTPKRKKERVFVLVIFLSRLGLMEARFWKHQGGINIELSFAREEAFKEAQKALSSLSKMFSGFEKQVIIKNNRLSAPPGQILRLDV</sequence>
<dbReference type="RefSeq" id="WP_013906827.1">
    <property type="nucleotide sequence ID" value="NC_015681.1"/>
</dbReference>